<dbReference type="RefSeq" id="WP_033357086.1">
    <property type="nucleotide sequence ID" value="NZ_CP073767.1"/>
</dbReference>
<feature type="compositionally biased region" description="Low complexity" evidence="1">
    <location>
        <begin position="825"/>
        <end position="834"/>
    </location>
</feature>
<name>A0A9Q9IFT9_9ACTN</name>
<feature type="signal peptide" evidence="3">
    <location>
        <begin position="1"/>
        <end position="26"/>
    </location>
</feature>
<feature type="transmembrane region" description="Helical" evidence="2">
    <location>
        <begin position="897"/>
        <end position="926"/>
    </location>
</feature>
<gene>
    <name evidence="4" type="ORF">Daura_38010</name>
</gene>
<feature type="chain" id="PRO_5040380420" description="HYR domain-containing protein" evidence="3">
    <location>
        <begin position="27"/>
        <end position="929"/>
    </location>
</feature>
<keyword evidence="5" id="KW-1185">Reference proteome</keyword>
<sequence>MNRRRVAAFVVVLVCAGLVVPGSGFSAPSDEPEPEFTGSRTMARTHVDADGTRTTVDQRTVTATVSQTSNLRNRQQIRVSWTGAHPTLATSSNPNSVQAPLQEYPVVVMQCRGADTAEQPLDPATCWTQSVEERRYTDPTLQFPPWRLDLYESPANRRASVGVPASVPQTCDLSDVTLPSRFVPFTGPPPQHVVYYPLNRRENVSCGPVLAPDMVNVEDKDATPSNTTFAASNKDGAGSIKFVVTTDEYNQSLGCSMTVVCSLVVLPVIGISCDLQAAGLPAADRPTPVDVRFSGEKCRKSGRKGVGEFYDNNDPDQVDVAVTAKFWWSASNWRNRITVPLSFGPPGNLCDLADASTPVDLFGSELMIQATDQWSTAFCTDPSRFKFRHVRLGEPQAKSALVASGAKAALVSSPPAEPYPIPTVSAPIAVTGFAISYVMDDAQGNEYKDLKLNARLLAKMLSESYPTKSDLRGAYGTAPDNDPYRALAGNPLTVSLDPEFKALNPAVGDAFASVLSSSALLALSGNSDVMYALSAYINADPEARAFLDGTPDPWKMVVNPRYKGIQLPRTSWPLLDSFVSEDFTPYTGCSEPEFTDGLAQIPYLPLLSAPVQDLGNIAQRVQYALSNAHVNCVLLRDEGGLPIGVNMGAIGRQEFRGRFMLGVTSLADAEFFQLNTAALQSRSTVPAGERFTGRQGRTFVEPTEDSMRLAMTFAKQDAATNTWLMQYDKLVGADAAGAYPGTLPVYATIPTRDIGAQDGAKLAQLLRFAAGDGQVQGLGNGQLPPGYLPMTAGNGLGDFVAYTLRAADAVQAQAGTVPLIGGGNAAPTPTPTTGGTSGGSGSGSGSGSGTGGGGATVPATGSRPSGAAPSTPASAAPPAAQRPAGFTAGLSSALAAWALPVAVMIALAALLIGSVTRVVTFVVTWWKAT</sequence>
<evidence type="ECO:0000313" key="5">
    <source>
        <dbReference type="Proteomes" id="UP001058003"/>
    </source>
</evidence>
<keyword evidence="3" id="KW-0732">Signal</keyword>
<organism evidence="4 5">
    <name type="scientific">Dactylosporangium aurantiacum</name>
    <dbReference type="NCBI Taxonomy" id="35754"/>
    <lineage>
        <taxon>Bacteria</taxon>
        <taxon>Bacillati</taxon>
        <taxon>Actinomycetota</taxon>
        <taxon>Actinomycetes</taxon>
        <taxon>Micromonosporales</taxon>
        <taxon>Micromonosporaceae</taxon>
        <taxon>Dactylosporangium</taxon>
    </lineage>
</organism>
<feature type="compositionally biased region" description="Gly residues" evidence="1">
    <location>
        <begin position="835"/>
        <end position="855"/>
    </location>
</feature>
<dbReference type="OrthoDB" id="5107506at2"/>
<protein>
    <recommendedName>
        <fullName evidence="6">HYR domain-containing protein</fullName>
    </recommendedName>
</protein>
<feature type="region of interest" description="Disordered" evidence="1">
    <location>
        <begin position="818"/>
        <end position="882"/>
    </location>
</feature>
<evidence type="ECO:0000256" key="1">
    <source>
        <dbReference type="SAM" id="MobiDB-lite"/>
    </source>
</evidence>
<evidence type="ECO:0008006" key="6">
    <source>
        <dbReference type="Google" id="ProtNLM"/>
    </source>
</evidence>
<proteinExistence type="predicted"/>
<reference evidence="4" key="1">
    <citation type="submission" date="2021-04" db="EMBL/GenBank/DDBJ databases">
        <title>Dactylosporangium aurantiacum NRRL B-8018 full assembly.</title>
        <authorList>
            <person name="Hartkoorn R.C."/>
            <person name="Beaudoing E."/>
            <person name="Hot D."/>
        </authorList>
    </citation>
    <scope>NUCLEOTIDE SEQUENCE</scope>
    <source>
        <strain evidence="4">NRRL B-8018</strain>
    </source>
</reference>
<evidence type="ECO:0000256" key="2">
    <source>
        <dbReference type="SAM" id="Phobius"/>
    </source>
</evidence>
<keyword evidence="2" id="KW-0472">Membrane</keyword>
<accession>A0A9Q9IFT9</accession>
<feature type="compositionally biased region" description="Low complexity" evidence="1">
    <location>
        <begin position="856"/>
        <end position="882"/>
    </location>
</feature>
<dbReference type="AlphaFoldDB" id="A0A9Q9IFT9"/>
<dbReference type="EMBL" id="CP073767">
    <property type="protein sequence ID" value="UWZ52408.1"/>
    <property type="molecule type" value="Genomic_DNA"/>
</dbReference>
<keyword evidence="2" id="KW-1133">Transmembrane helix</keyword>
<evidence type="ECO:0000313" key="4">
    <source>
        <dbReference type="EMBL" id="UWZ52408.1"/>
    </source>
</evidence>
<dbReference type="Proteomes" id="UP001058003">
    <property type="component" value="Chromosome"/>
</dbReference>
<dbReference type="KEGG" id="daur:Daura_38010"/>
<evidence type="ECO:0000256" key="3">
    <source>
        <dbReference type="SAM" id="SignalP"/>
    </source>
</evidence>
<keyword evidence="2" id="KW-0812">Transmembrane</keyword>